<reference evidence="1" key="1">
    <citation type="submission" date="2018-05" db="EMBL/GenBank/DDBJ databases">
        <authorList>
            <person name="Lanie J.A."/>
            <person name="Ng W.-L."/>
            <person name="Kazmierczak K.M."/>
            <person name="Andrzejewski T.M."/>
            <person name="Davidsen T.M."/>
            <person name="Wayne K.J."/>
            <person name="Tettelin H."/>
            <person name="Glass J.I."/>
            <person name="Rusch D."/>
            <person name="Podicherti R."/>
            <person name="Tsui H.-C.T."/>
            <person name="Winkler M.E."/>
        </authorList>
    </citation>
    <scope>NUCLEOTIDE SEQUENCE</scope>
</reference>
<proteinExistence type="predicted"/>
<organism evidence="1">
    <name type="scientific">marine metagenome</name>
    <dbReference type="NCBI Taxonomy" id="408172"/>
    <lineage>
        <taxon>unclassified sequences</taxon>
        <taxon>metagenomes</taxon>
        <taxon>ecological metagenomes</taxon>
    </lineage>
</organism>
<protein>
    <submittedName>
        <fullName evidence="1">Uncharacterized protein</fullName>
    </submittedName>
</protein>
<name>A0A383D393_9ZZZZ</name>
<sequence length="21" mass="2364">QAHPLYRNCRAIHVIVLVCSA</sequence>
<dbReference type="EMBL" id="UINC01213793">
    <property type="protein sequence ID" value="SVE38725.1"/>
    <property type="molecule type" value="Genomic_DNA"/>
</dbReference>
<evidence type="ECO:0000313" key="1">
    <source>
        <dbReference type="EMBL" id="SVE38725.1"/>
    </source>
</evidence>
<gene>
    <name evidence="1" type="ORF">METZ01_LOCUS491579</name>
</gene>
<dbReference type="AlphaFoldDB" id="A0A383D393"/>
<feature type="non-terminal residue" evidence="1">
    <location>
        <position position="1"/>
    </location>
</feature>
<accession>A0A383D393</accession>